<organism evidence="5 6">
    <name type="scientific">Trichonephila inaurata madagascariensis</name>
    <dbReference type="NCBI Taxonomy" id="2747483"/>
    <lineage>
        <taxon>Eukaryota</taxon>
        <taxon>Metazoa</taxon>
        <taxon>Ecdysozoa</taxon>
        <taxon>Arthropoda</taxon>
        <taxon>Chelicerata</taxon>
        <taxon>Arachnida</taxon>
        <taxon>Araneae</taxon>
        <taxon>Araneomorphae</taxon>
        <taxon>Entelegynae</taxon>
        <taxon>Araneoidea</taxon>
        <taxon>Nephilidae</taxon>
        <taxon>Trichonephila</taxon>
        <taxon>Trichonephila inaurata</taxon>
    </lineage>
</organism>
<protein>
    <submittedName>
        <fullName evidence="5">ADAMTS-like protein 5</fullName>
    </submittedName>
</protein>
<dbReference type="GO" id="GO:0006508">
    <property type="term" value="P:proteolysis"/>
    <property type="evidence" value="ECO:0007669"/>
    <property type="project" value="TreeGrafter"/>
</dbReference>
<feature type="chain" id="PRO_5036489135" evidence="3">
    <location>
        <begin position="17"/>
        <end position="241"/>
    </location>
</feature>
<feature type="domain" description="ADAMTS/ADAMTS-like Spacer 1" evidence="4">
    <location>
        <begin position="75"/>
        <end position="161"/>
    </location>
</feature>
<evidence type="ECO:0000256" key="2">
    <source>
        <dbReference type="ARBA" id="ARBA00022525"/>
    </source>
</evidence>
<evidence type="ECO:0000256" key="1">
    <source>
        <dbReference type="ARBA" id="ARBA00004613"/>
    </source>
</evidence>
<dbReference type="EMBL" id="BMAV01021399">
    <property type="protein sequence ID" value="GFY75450.1"/>
    <property type="molecule type" value="Genomic_DNA"/>
</dbReference>
<dbReference type="InterPro" id="IPR010294">
    <property type="entry name" value="ADAMTS_spacer1"/>
</dbReference>
<feature type="signal peptide" evidence="3">
    <location>
        <begin position="1"/>
        <end position="16"/>
    </location>
</feature>
<proteinExistence type="predicted"/>
<evidence type="ECO:0000313" key="6">
    <source>
        <dbReference type="Proteomes" id="UP000886998"/>
    </source>
</evidence>
<evidence type="ECO:0000259" key="4">
    <source>
        <dbReference type="Pfam" id="PF05986"/>
    </source>
</evidence>
<reference evidence="5" key="1">
    <citation type="submission" date="2020-08" db="EMBL/GenBank/DDBJ databases">
        <title>Multicomponent nature underlies the extraordinary mechanical properties of spider dragline silk.</title>
        <authorList>
            <person name="Kono N."/>
            <person name="Nakamura H."/>
            <person name="Mori M."/>
            <person name="Yoshida Y."/>
            <person name="Ohtoshi R."/>
            <person name="Malay A.D."/>
            <person name="Moran D.A.P."/>
            <person name="Tomita M."/>
            <person name="Numata K."/>
            <person name="Arakawa K."/>
        </authorList>
    </citation>
    <scope>NUCLEOTIDE SEQUENCE</scope>
</reference>
<dbReference type="AlphaFoldDB" id="A0A8X6YR15"/>
<dbReference type="Pfam" id="PF05986">
    <property type="entry name" value="ADAMTS_spacer1"/>
    <property type="match status" value="1"/>
</dbReference>
<name>A0A8X6YR15_9ARAC</name>
<dbReference type="PANTHER" id="PTHR13723:SF281">
    <property type="entry name" value="PAPILIN"/>
    <property type="match status" value="1"/>
</dbReference>
<evidence type="ECO:0000313" key="5">
    <source>
        <dbReference type="EMBL" id="GFY75450.1"/>
    </source>
</evidence>
<dbReference type="GO" id="GO:0030198">
    <property type="term" value="P:extracellular matrix organization"/>
    <property type="evidence" value="ECO:0007669"/>
    <property type="project" value="TreeGrafter"/>
</dbReference>
<gene>
    <name evidence="5" type="primary">X975_21435</name>
    <name evidence="5" type="ORF">TNIN_314111</name>
</gene>
<comment type="caution">
    <text evidence="5">The sequence shown here is derived from an EMBL/GenBank/DDBJ whole genome shotgun (WGS) entry which is preliminary data.</text>
</comment>
<keyword evidence="6" id="KW-1185">Reference proteome</keyword>
<dbReference type="GO" id="GO:0004222">
    <property type="term" value="F:metalloendopeptidase activity"/>
    <property type="evidence" value="ECO:0007669"/>
    <property type="project" value="TreeGrafter"/>
</dbReference>
<dbReference type="Proteomes" id="UP000886998">
    <property type="component" value="Unassembled WGS sequence"/>
</dbReference>
<accession>A0A8X6YR15</accession>
<sequence length="241" mass="27287">MLMHLVPSYLFIFIDALQYEFVLFFQPIDCAGYLGTDNRRDQCGVCRGDNSTCVKYQNTFWRRPRGNFASDGRKDRHYDYNEILTIPAGATRIVVSEASDTNFLVLVDSKNNFFINGNWRVQSPGRFLVHGSEFVYNRTWDGRENLSSDGPTRLPLTVQDVILLPAVFAPNSITTQKNSCVLIPEDLTIFGGMSSTTCDVHMSTQAPMQSPEHFSGLTCVLKDATYTVLRLPEHFHSQDHT</sequence>
<dbReference type="PANTHER" id="PTHR13723">
    <property type="entry name" value="ADAMTS A DISINTEGRIN AND METALLOPROTEASE WITH THROMBOSPONDIN MOTIFS PROTEASE"/>
    <property type="match status" value="1"/>
</dbReference>
<dbReference type="Gene3D" id="2.60.120.830">
    <property type="match status" value="1"/>
</dbReference>
<comment type="subcellular location">
    <subcellularLocation>
        <location evidence="1">Secreted</location>
    </subcellularLocation>
</comment>
<keyword evidence="2" id="KW-0964">Secreted</keyword>
<dbReference type="GO" id="GO:0005576">
    <property type="term" value="C:extracellular region"/>
    <property type="evidence" value="ECO:0007669"/>
    <property type="project" value="UniProtKB-SubCell"/>
</dbReference>
<dbReference type="GO" id="GO:0031012">
    <property type="term" value="C:extracellular matrix"/>
    <property type="evidence" value="ECO:0007669"/>
    <property type="project" value="TreeGrafter"/>
</dbReference>
<dbReference type="InterPro" id="IPR050439">
    <property type="entry name" value="ADAMTS_ADAMTS-like"/>
</dbReference>
<dbReference type="OrthoDB" id="6434101at2759"/>
<keyword evidence="3" id="KW-0732">Signal</keyword>
<evidence type="ECO:0000256" key="3">
    <source>
        <dbReference type="SAM" id="SignalP"/>
    </source>
</evidence>